<dbReference type="VEuPathDB" id="MicrosporidiaDB:ECU10_1560"/>
<dbReference type="GeneID" id="859923"/>
<proteinExistence type="predicted"/>
<dbReference type="InParanoid" id="Q8SUB0"/>
<name>Q8SUB0_ENCCU</name>
<dbReference type="OrthoDB" id="2190770at2759"/>
<reference evidence="1 2" key="2">
    <citation type="journal article" date="2009" name="BMC Genomics">
        <title>Identification of transcriptional signals in Encephalitozoon cuniculi widespread among Microsporidia phylum: support for accurate structural genome annotation.</title>
        <authorList>
            <person name="Peyretaillade E."/>
            <person name="Goncalves O."/>
            <person name="Terrat S."/>
            <person name="Dugat-Bony E."/>
            <person name="Wincker P."/>
            <person name="Cornman R.S."/>
            <person name="Evans J.D."/>
            <person name="Delbac F."/>
            <person name="Peyret P."/>
        </authorList>
    </citation>
    <scope>NUCLEOTIDE SEQUENCE [LARGE SCALE GENOMIC DNA]</scope>
    <source>
        <strain evidence="1 2">GB-M1</strain>
    </source>
</reference>
<sequence length="91" mass="10479">MGHSRINSLLSILDEIQSEIQSEPKQPSRKEALRNELYKLYLHTSLEICKQKLNGSISRDTLAKIQEIKQYFRHIENIGDQNPSCPGKAQE</sequence>
<dbReference type="KEGG" id="ecu:ECU10_1560"/>
<dbReference type="Proteomes" id="UP000000819">
    <property type="component" value="Chromosome X"/>
</dbReference>
<organism evidence="1 2">
    <name type="scientific">Encephalitozoon cuniculi (strain GB-M1)</name>
    <name type="common">Microsporidian parasite</name>
    <dbReference type="NCBI Taxonomy" id="284813"/>
    <lineage>
        <taxon>Eukaryota</taxon>
        <taxon>Fungi</taxon>
        <taxon>Fungi incertae sedis</taxon>
        <taxon>Microsporidia</taxon>
        <taxon>Unikaryonidae</taxon>
        <taxon>Encephalitozoon</taxon>
    </lineage>
</organism>
<keyword evidence="2" id="KW-1185">Reference proteome</keyword>
<dbReference type="HOGENOM" id="CLU_2427028_0_0_1"/>
<evidence type="ECO:0000313" key="2">
    <source>
        <dbReference type="Proteomes" id="UP000000819"/>
    </source>
</evidence>
<gene>
    <name evidence="1" type="ordered locus">ECU10_1560</name>
</gene>
<evidence type="ECO:0000313" key="1">
    <source>
        <dbReference type="EMBL" id="CAD25876.2"/>
    </source>
</evidence>
<reference evidence="1 2" key="1">
    <citation type="journal article" date="2001" name="Nature">
        <title>Genome sequence and gene compaction of the eukaryote parasite Encephalitozoon cuniculi.</title>
        <authorList>
            <person name="Katinka M.D."/>
            <person name="Duprat S."/>
            <person name="Cornillot E."/>
            <person name="Metenier G."/>
            <person name="Thomarat F."/>
            <person name="Prensier G."/>
            <person name="Barbe V."/>
            <person name="Peyretaillade E."/>
            <person name="Brottier P."/>
            <person name="Wincker P."/>
            <person name="Delbac F."/>
            <person name="El Alaoui H."/>
            <person name="Peyret P."/>
            <person name="Saurin W."/>
            <person name="Gouy M."/>
            <person name="Weissenbach J."/>
            <person name="Vivares C.P."/>
        </authorList>
    </citation>
    <scope>NUCLEOTIDE SEQUENCE [LARGE SCALE GENOMIC DNA]</scope>
    <source>
        <strain evidence="1 2">GB-M1</strain>
    </source>
</reference>
<protein>
    <submittedName>
        <fullName evidence="1">Uncharacterized protein</fullName>
    </submittedName>
</protein>
<accession>Q8SUB0</accession>
<dbReference type="EMBL" id="AL590449">
    <property type="protein sequence ID" value="CAD25876.2"/>
    <property type="molecule type" value="Genomic_DNA"/>
</dbReference>
<dbReference type="AlphaFoldDB" id="Q8SUB0"/>
<dbReference type="RefSeq" id="NP_586272.2">
    <property type="nucleotide sequence ID" value="NM_001042105.2"/>
</dbReference>